<evidence type="ECO:0000313" key="5">
    <source>
        <dbReference type="Proteomes" id="UP000320184"/>
    </source>
</evidence>
<dbReference type="PANTHER" id="PTHR44757">
    <property type="entry name" value="DIGUANYLATE CYCLASE DGCP"/>
    <property type="match status" value="1"/>
</dbReference>
<comment type="caution">
    <text evidence="4">The sequence shown here is derived from an EMBL/GenBank/DDBJ whole genome shotgun (WGS) entry which is preliminary data.</text>
</comment>
<dbReference type="InterPro" id="IPR036457">
    <property type="entry name" value="PPM-type-like_dom_sf"/>
</dbReference>
<evidence type="ECO:0000259" key="2">
    <source>
        <dbReference type="PROSITE" id="PS50112"/>
    </source>
</evidence>
<feature type="domain" description="PAS" evidence="2">
    <location>
        <begin position="224"/>
        <end position="295"/>
    </location>
</feature>
<evidence type="ECO:0000259" key="3">
    <source>
        <dbReference type="PROSITE" id="PS50113"/>
    </source>
</evidence>
<dbReference type="InterPro" id="IPR013656">
    <property type="entry name" value="PAS_4"/>
</dbReference>
<dbReference type="Pfam" id="PF13426">
    <property type="entry name" value="PAS_9"/>
    <property type="match status" value="1"/>
</dbReference>
<dbReference type="Pfam" id="PF08448">
    <property type="entry name" value="PAS_4"/>
    <property type="match status" value="1"/>
</dbReference>
<dbReference type="EMBL" id="VBOT01000173">
    <property type="protein sequence ID" value="TMQ47613.1"/>
    <property type="molecule type" value="Genomic_DNA"/>
</dbReference>
<dbReference type="InterPro" id="IPR000700">
    <property type="entry name" value="PAS-assoc_C"/>
</dbReference>
<name>A0A538S8A4_UNCEI</name>
<feature type="region of interest" description="Disordered" evidence="1">
    <location>
        <begin position="427"/>
        <end position="462"/>
    </location>
</feature>
<dbReference type="SUPFAM" id="SSF55785">
    <property type="entry name" value="PYP-like sensor domain (PAS domain)"/>
    <property type="match status" value="2"/>
</dbReference>
<evidence type="ECO:0000256" key="1">
    <source>
        <dbReference type="SAM" id="MobiDB-lite"/>
    </source>
</evidence>
<dbReference type="PROSITE" id="PS50113">
    <property type="entry name" value="PAC"/>
    <property type="match status" value="1"/>
</dbReference>
<dbReference type="InterPro" id="IPR035965">
    <property type="entry name" value="PAS-like_dom_sf"/>
</dbReference>
<dbReference type="Gene3D" id="3.30.450.20">
    <property type="entry name" value="PAS domain"/>
    <property type="match status" value="2"/>
</dbReference>
<proteinExistence type="predicted"/>
<feature type="domain" description="PAS" evidence="2">
    <location>
        <begin position="95"/>
        <end position="137"/>
    </location>
</feature>
<dbReference type="SMART" id="SM00086">
    <property type="entry name" value="PAC"/>
    <property type="match status" value="1"/>
</dbReference>
<dbReference type="SMART" id="SM00091">
    <property type="entry name" value="PAS"/>
    <property type="match status" value="2"/>
</dbReference>
<dbReference type="Gene3D" id="3.60.40.10">
    <property type="entry name" value="PPM-type phosphatase domain"/>
    <property type="match status" value="1"/>
</dbReference>
<feature type="region of interest" description="Disordered" evidence="1">
    <location>
        <begin position="1"/>
        <end position="54"/>
    </location>
</feature>
<feature type="domain" description="PAC" evidence="3">
    <location>
        <begin position="295"/>
        <end position="349"/>
    </location>
</feature>
<dbReference type="CDD" id="cd00130">
    <property type="entry name" value="PAS"/>
    <property type="match status" value="2"/>
</dbReference>
<dbReference type="PROSITE" id="PS50112">
    <property type="entry name" value="PAS"/>
    <property type="match status" value="2"/>
</dbReference>
<dbReference type="Proteomes" id="UP000320184">
    <property type="component" value="Unassembled WGS sequence"/>
</dbReference>
<dbReference type="InterPro" id="IPR000014">
    <property type="entry name" value="PAS"/>
</dbReference>
<evidence type="ECO:0000313" key="4">
    <source>
        <dbReference type="EMBL" id="TMQ47613.1"/>
    </source>
</evidence>
<dbReference type="AlphaFoldDB" id="A0A538S8A4"/>
<sequence>MWPLPRQRSAACLTGRPPSPMVAGEGVALARTERTRRSISQPPPEWQAKDAAMADRSRVGLPHARIPSNPSHVSGGLLIELHTPSKEAPANPNGPTAGIQTILECISDGIVVADREGRLLLFNQAIRRMLGMGPADVPLKAWTDAYGLFLPDKVTPYPHDRLPLVRAIRGEEVIDAEIFVRNATVPEGVLLIASGRPWNDDAGVLHGGIALFRDVTAERQSRGALERLSNAVEQTADHIVITDTRGTILYTNPAFEHLSGYTRDEVYGHTPRLLKSGKQDASSYMEMWQTLLAGKVYRGSIVNRKQSGELYSSRLTITPMKDDSGSITHFVSVGKDLTDRETIEDRDIEMRLAGRVQKRLNPPILRREGLDVAGATHPAKATGGDYYDYLTMPGGRLGIVVADVSGHDLGAALIMVATRAALRSCADIPDRSGRNPGSREHDAPGRSRAGPLRDDVPCEPRCSRAVPDLQQCRASAWPCAGPPR</sequence>
<protein>
    <submittedName>
        <fullName evidence="4">PAS domain S-box protein</fullName>
    </submittedName>
</protein>
<dbReference type="InterPro" id="IPR001932">
    <property type="entry name" value="PPM-type_phosphatase-like_dom"/>
</dbReference>
<feature type="compositionally biased region" description="Basic and acidic residues" evidence="1">
    <location>
        <begin position="428"/>
        <end position="462"/>
    </location>
</feature>
<dbReference type="Pfam" id="PF07228">
    <property type="entry name" value="SpoIIE"/>
    <property type="match status" value="1"/>
</dbReference>
<reference evidence="4 5" key="1">
    <citation type="journal article" date="2019" name="Nat. Microbiol.">
        <title>Mediterranean grassland soil C-N compound turnover is dependent on rainfall and depth, and is mediated by genomically divergent microorganisms.</title>
        <authorList>
            <person name="Diamond S."/>
            <person name="Andeer P.F."/>
            <person name="Li Z."/>
            <person name="Crits-Christoph A."/>
            <person name="Burstein D."/>
            <person name="Anantharaman K."/>
            <person name="Lane K.R."/>
            <person name="Thomas B.C."/>
            <person name="Pan C."/>
            <person name="Northen T.R."/>
            <person name="Banfield J.F."/>
        </authorList>
    </citation>
    <scope>NUCLEOTIDE SEQUENCE [LARGE SCALE GENOMIC DNA]</scope>
    <source>
        <strain evidence="4">WS_3</strain>
    </source>
</reference>
<gene>
    <name evidence="4" type="ORF">E6K73_13405</name>
</gene>
<dbReference type="PANTHER" id="PTHR44757:SF2">
    <property type="entry name" value="BIOFILM ARCHITECTURE MAINTENANCE PROTEIN MBAA"/>
    <property type="match status" value="1"/>
</dbReference>
<dbReference type="InterPro" id="IPR001610">
    <property type="entry name" value="PAC"/>
</dbReference>
<organism evidence="4 5">
    <name type="scientific">Eiseniibacteriota bacterium</name>
    <dbReference type="NCBI Taxonomy" id="2212470"/>
    <lineage>
        <taxon>Bacteria</taxon>
        <taxon>Candidatus Eiseniibacteriota</taxon>
    </lineage>
</organism>
<accession>A0A538S8A4</accession>
<dbReference type="InterPro" id="IPR052155">
    <property type="entry name" value="Biofilm_reg_signaling"/>
</dbReference>
<dbReference type="NCBIfam" id="TIGR00229">
    <property type="entry name" value="sensory_box"/>
    <property type="match status" value="1"/>
</dbReference>